<feature type="region of interest" description="Disordered" evidence="1">
    <location>
        <begin position="1"/>
        <end position="47"/>
    </location>
</feature>
<keyword evidence="3" id="KW-1185">Reference proteome</keyword>
<gene>
    <name evidence="2" type="ORF">SLNWT_6738</name>
</gene>
<accession>A0A0B5EZ83</accession>
<sequence length="47" mass="4785">MGRVGHHASVARIRRTSMGGAAADVESAGSIAGHPPDRVSDGCRQCP</sequence>
<evidence type="ECO:0000313" key="2">
    <source>
        <dbReference type="EMBL" id="AJE87114.1"/>
    </source>
</evidence>
<protein>
    <submittedName>
        <fullName evidence="2">Uncharacterized protein</fullName>
    </submittedName>
</protein>
<name>A0A0B5EZ83_STRA4</name>
<dbReference type="Proteomes" id="UP000031523">
    <property type="component" value="Chromosome"/>
</dbReference>
<proteinExistence type="predicted"/>
<organism evidence="2 3">
    <name type="scientific">Streptomyces albus (strain ATCC 21838 / DSM 41398 / FERM P-419 / JCM 4703 / NBRC 107858)</name>
    <dbReference type="NCBI Taxonomy" id="1081613"/>
    <lineage>
        <taxon>Bacteria</taxon>
        <taxon>Bacillati</taxon>
        <taxon>Actinomycetota</taxon>
        <taxon>Actinomycetes</taxon>
        <taxon>Kitasatosporales</taxon>
        <taxon>Streptomycetaceae</taxon>
        <taxon>Streptomyces</taxon>
    </lineage>
</organism>
<dbReference type="EMBL" id="CP010519">
    <property type="protein sequence ID" value="AJE87114.1"/>
    <property type="molecule type" value="Genomic_DNA"/>
</dbReference>
<dbReference type="KEGG" id="sals:SLNWT_6738"/>
<evidence type="ECO:0000313" key="3">
    <source>
        <dbReference type="Proteomes" id="UP000031523"/>
    </source>
</evidence>
<dbReference type="AlphaFoldDB" id="A0A0B5EZ83"/>
<evidence type="ECO:0000256" key="1">
    <source>
        <dbReference type="SAM" id="MobiDB-lite"/>
    </source>
</evidence>
<reference evidence="2 3" key="1">
    <citation type="submission" date="2015-01" db="EMBL/GenBank/DDBJ databases">
        <title>Enhanced salinomycin production by adjusting the supply of polyketide extender units in Streptomyce albus DSM 41398.</title>
        <authorList>
            <person name="Lu C."/>
        </authorList>
    </citation>
    <scope>NUCLEOTIDE SEQUENCE [LARGE SCALE GENOMIC DNA]</scope>
    <source>
        <strain evidence="3">ATCC 21838 / DSM 41398 / FERM P-419 / JCM 4703 / NBRC 107858</strain>
    </source>
</reference>